<reference evidence="1" key="1">
    <citation type="submission" date="2018-01" db="EMBL/GenBank/DDBJ databases">
        <title>Genomic characterization of Leptospira inadai serogroup Lyme isolated from captured rat in Brazil and comparative analysis with human reference strain.</title>
        <authorList>
            <person name="Moreno L.Z."/>
            <person name="Loureiro A.P."/>
            <person name="Miraglia F."/>
            <person name="Kremer F.S."/>
            <person name="Eslabao M.R."/>
            <person name="Dellagostin O.A."/>
            <person name="Lilenbaum W."/>
            <person name="Moreno A.M."/>
        </authorList>
    </citation>
    <scope>NUCLEOTIDE SEQUENCE [LARGE SCALE GENOMIC DNA]</scope>
    <source>
        <strain evidence="1">M34/99</strain>
    </source>
</reference>
<evidence type="ECO:0000313" key="2">
    <source>
        <dbReference type="Proteomes" id="UP000094669"/>
    </source>
</evidence>
<keyword evidence="2" id="KW-1185">Reference proteome</keyword>
<sequence>MIRVLWICKVLLPGTRMNFRKAKRIFDAGKSPFLATFTRAGVGNLVGIDPRNNLLSRCVTLSWE</sequence>
<dbReference type="Proteomes" id="UP000094669">
    <property type="component" value="Unassembled WGS sequence"/>
</dbReference>
<dbReference type="EMBL" id="MCRM02000016">
    <property type="protein sequence ID" value="PNV74274.1"/>
    <property type="molecule type" value="Genomic_DNA"/>
</dbReference>
<name>A0ABX4YG89_9LEPT</name>
<comment type="caution">
    <text evidence="1">The sequence shown here is derived from an EMBL/GenBank/DDBJ whole genome shotgun (WGS) entry which is preliminary data.</text>
</comment>
<protein>
    <submittedName>
        <fullName evidence="1">Uncharacterized protein</fullName>
    </submittedName>
</protein>
<gene>
    <name evidence="1" type="ORF">BES34_014825</name>
</gene>
<accession>A0ABX4YG89</accession>
<evidence type="ECO:0000313" key="1">
    <source>
        <dbReference type="EMBL" id="PNV74274.1"/>
    </source>
</evidence>
<organism evidence="1 2">
    <name type="scientific">Leptospira inadai serovar Lyme</name>
    <dbReference type="NCBI Taxonomy" id="293084"/>
    <lineage>
        <taxon>Bacteria</taxon>
        <taxon>Pseudomonadati</taxon>
        <taxon>Spirochaetota</taxon>
        <taxon>Spirochaetia</taxon>
        <taxon>Leptospirales</taxon>
        <taxon>Leptospiraceae</taxon>
        <taxon>Leptospira</taxon>
    </lineage>
</organism>
<proteinExistence type="predicted"/>